<evidence type="ECO:0000256" key="5">
    <source>
        <dbReference type="ARBA" id="ARBA00022840"/>
    </source>
</evidence>
<feature type="domain" description="Cytidylate kinase" evidence="9">
    <location>
        <begin position="5"/>
        <end position="218"/>
    </location>
</feature>
<name>A0A8J6LVJ7_9FIRM</name>
<feature type="binding site" evidence="8">
    <location>
        <begin position="9"/>
        <end position="17"/>
    </location>
    <ligand>
        <name>ATP</name>
        <dbReference type="ChEBI" id="CHEBI:30616"/>
    </ligand>
</feature>
<dbReference type="RefSeq" id="WP_186488069.1">
    <property type="nucleotide sequence ID" value="NZ_JACOGI010000001.1"/>
</dbReference>
<evidence type="ECO:0000313" key="10">
    <source>
        <dbReference type="EMBL" id="MBC3516405.1"/>
    </source>
</evidence>
<sequence>MHIAVAIDGPAGAGKSTIARAAAAKLGYIYVDTGALYRAVAWYVVDRGIDPQDSPAVIAALPGLQLDLRYIDGVQRVFVGERDVSDFIRTPEMSMGSSAVSALPEVRDFLMETQRSLARRNDVIMDGRDIGTVVLPDAQVKVYLTASAQVRARRRHTELAQKGEQMTYEQILADIEQRDYNDSHRAVAPLKRADDAHLLDTGEMDIQQSVAALVALIKNSL</sequence>
<evidence type="ECO:0000256" key="7">
    <source>
        <dbReference type="ARBA" id="ARBA00048478"/>
    </source>
</evidence>
<comment type="catalytic activity">
    <reaction evidence="6 8">
        <text>dCMP + ATP = dCDP + ADP</text>
        <dbReference type="Rhea" id="RHEA:25094"/>
        <dbReference type="ChEBI" id="CHEBI:30616"/>
        <dbReference type="ChEBI" id="CHEBI:57566"/>
        <dbReference type="ChEBI" id="CHEBI:58593"/>
        <dbReference type="ChEBI" id="CHEBI:456216"/>
        <dbReference type="EC" id="2.7.4.25"/>
    </reaction>
</comment>
<dbReference type="GO" id="GO:0006220">
    <property type="term" value="P:pyrimidine nucleotide metabolic process"/>
    <property type="evidence" value="ECO:0007669"/>
    <property type="project" value="UniProtKB-UniRule"/>
</dbReference>
<keyword evidence="2 8" id="KW-0808">Transferase</keyword>
<dbReference type="Gene3D" id="3.40.50.300">
    <property type="entry name" value="P-loop containing nucleotide triphosphate hydrolases"/>
    <property type="match status" value="1"/>
</dbReference>
<comment type="catalytic activity">
    <reaction evidence="7 8">
        <text>CMP + ATP = CDP + ADP</text>
        <dbReference type="Rhea" id="RHEA:11600"/>
        <dbReference type="ChEBI" id="CHEBI:30616"/>
        <dbReference type="ChEBI" id="CHEBI:58069"/>
        <dbReference type="ChEBI" id="CHEBI:60377"/>
        <dbReference type="ChEBI" id="CHEBI:456216"/>
        <dbReference type="EC" id="2.7.4.25"/>
    </reaction>
</comment>
<dbReference type="PANTHER" id="PTHR21299:SF2">
    <property type="entry name" value="CYTIDYLATE KINASE"/>
    <property type="match status" value="1"/>
</dbReference>
<organism evidence="10 11">
    <name type="scientific">Neobittarella massiliensis</name>
    <name type="common">ex Bilen et al. 2018</name>
    <dbReference type="NCBI Taxonomy" id="2041842"/>
    <lineage>
        <taxon>Bacteria</taxon>
        <taxon>Bacillati</taxon>
        <taxon>Bacillota</taxon>
        <taxon>Clostridia</taxon>
        <taxon>Eubacteriales</taxon>
        <taxon>Oscillospiraceae</taxon>
        <taxon>Neobittarella (ex Bilen et al. 2018)</taxon>
    </lineage>
</organism>
<dbReference type="PANTHER" id="PTHR21299">
    <property type="entry name" value="CYTIDYLATE KINASE/PANTOATE-BETA-ALANINE LIGASE"/>
    <property type="match status" value="1"/>
</dbReference>
<evidence type="ECO:0000259" key="9">
    <source>
        <dbReference type="Pfam" id="PF02224"/>
    </source>
</evidence>
<evidence type="ECO:0000256" key="3">
    <source>
        <dbReference type="ARBA" id="ARBA00022741"/>
    </source>
</evidence>
<evidence type="ECO:0000256" key="4">
    <source>
        <dbReference type="ARBA" id="ARBA00022777"/>
    </source>
</evidence>
<dbReference type="GO" id="GO:0036431">
    <property type="term" value="F:dCMP kinase activity"/>
    <property type="evidence" value="ECO:0007669"/>
    <property type="project" value="InterPro"/>
</dbReference>
<keyword evidence="11" id="KW-1185">Reference proteome</keyword>
<keyword evidence="4 8" id="KW-0418">Kinase</keyword>
<comment type="subcellular location">
    <subcellularLocation>
        <location evidence="8">Cytoplasm</location>
    </subcellularLocation>
</comment>
<keyword evidence="8" id="KW-0963">Cytoplasm</keyword>
<keyword evidence="5 8" id="KW-0067">ATP-binding</keyword>
<evidence type="ECO:0000313" key="11">
    <source>
        <dbReference type="Proteomes" id="UP000597668"/>
    </source>
</evidence>
<dbReference type="NCBIfam" id="TIGR00017">
    <property type="entry name" value="cmk"/>
    <property type="match status" value="1"/>
</dbReference>
<dbReference type="GO" id="GO:0005829">
    <property type="term" value="C:cytosol"/>
    <property type="evidence" value="ECO:0007669"/>
    <property type="project" value="TreeGrafter"/>
</dbReference>
<dbReference type="CDD" id="cd02020">
    <property type="entry name" value="CMPK"/>
    <property type="match status" value="1"/>
</dbReference>
<comment type="caution">
    <text evidence="10">The sequence shown here is derived from an EMBL/GenBank/DDBJ whole genome shotgun (WGS) entry which is preliminary data.</text>
</comment>
<dbReference type="InterPro" id="IPR011994">
    <property type="entry name" value="Cytidylate_kinase_dom"/>
</dbReference>
<dbReference type="EMBL" id="JACOGI010000001">
    <property type="protein sequence ID" value="MBC3516405.1"/>
    <property type="molecule type" value="Genomic_DNA"/>
</dbReference>
<proteinExistence type="inferred from homology"/>
<evidence type="ECO:0000256" key="1">
    <source>
        <dbReference type="ARBA" id="ARBA00009427"/>
    </source>
</evidence>
<keyword evidence="3 8" id="KW-0547">Nucleotide-binding</keyword>
<evidence type="ECO:0000256" key="2">
    <source>
        <dbReference type="ARBA" id="ARBA00022679"/>
    </source>
</evidence>
<dbReference type="AlphaFoldDB" id="A0A8J6LVJ7"/>
<dbReference type="GO" id="GO:0015949">
    <property type="term" value="P:nucleobase-containing small molecule interconversion"/>
    <property type="evidence" value="ECO:0007669"/>
    <property type="project" value="TreeGrafter"/>
</dbReference>
<dbReference type="Pfam" id="PF02224">
    <property type="entry name" value="Cytidylate_kin"/>
    <property type="match status" value="1"/>
</dbReference>
<dbReference type="GO" id="GO:0005524">
    <property type="term" value="F:ATP binding"/>
    <property type="evidence" value="ECO:0007669"/>
    <property type="project" value="UniProtKB-UniRule"/>
</dbReference>
<comment type="similarity">
    <text evidence="1 8">Belongs to the cytidylate kinase family. Type 1 subfamily.</text>
</comment>
<dbReference type="InterPro" id="IPR003136">
    <property type="entry name" value="Cytidylate_kin"/>
</dbReference>
<reference evidence="10" key="1">
    <citation type="submission" date="2020-08" db="EMBL/GenBank/DDBJ databases">
        <authorList>
            <person name="Liu C."/>
            <person name="Sun Q."/>
        </authorList>
    </citation>
    <scope>NUCLEOTIDE SEQUENCE</scope>
    <source>
        <strain evidence="10">NSJ-65</strain>
    </source>
</reference>
<gene>
    <name evidence="8" type="primary">cmk</name>
    <name evidence="10" type="ORF">H8K20_08345</name>
</gene>
<dbReference type="EC" id="2.7.4.25" evidence="8"/>
<protein>
    <recommendedName>
        <fullName evidence="8">Cytidylate kinase</fullName>
        <shortName evidence="8">CK</shortName>
        <ecNumber evidence="8">2.7.4.25</ecNumber>
    </recommendedName>
    <alternativeName>
        <fullName evidence="8">Cytidine monophosphate kinase</fullName>
        <shortName evidence="8">CMP kinase</shortName>
    </alternativeName>
</protein>
<accession>A0A8J6LVJ7</accession>
<dbReference type="SUPFAM" id="SSF52540">
    <property type="entry name" value="P-loop containing nucleoside triphosphate hydrolases"/>
    <property type="match status" value="1"/>
</dbReference>
<evidence type="ECO:0000256" key="6">
    <source>
        <dbReference type="ARBA" id="ARBA00047615"/>
    </source>
</evidence>
<evidence type="ECO:0000256" key="8">
    <source>
        <dbReference type="HAMAP-Rule" id="MF_00238"/>
    </source>
</evidence>
<dbReference type="HAMAP" id="MF_00238">
    <property type="entry name" value="Cytidyl_kinase_type1"/>
    <property type="match status" value="1"/>
</dbReference>
<dbReference type="InterPro" id="IPR027417">
    <property type="entry name" value="P-loop_NTPase"/>
</dbReference>
<dbReference type="Proteomes" id="UP000597668">
    <property type="component" value="Unassembled WGS sequence"/>
</dbReference>